<dbReference type="Proteomes" id="UP000275078">
    <property type="component" value="Unassembled WGS sequence"/>
</dbReference>
<dbReference type="AlphaFoldDB" id="A0A3N4HYV1"/>
<gene>
    <name evidence="2" type="ORF">BJ508DRAFT_150495</name>
</gene>
<feature type="compositionally biased region" description="Basic and acidic residues" evidence="1">
    <location>
        <begin position="484"/>
        <end position="493"/>
    </location>
</feature>
<protein>
    <submittedName>
        <fullName evidence="2">Uncharacterized protein</fullName>
    </submittedName>
</protein>
<name>A0A3N4HYV1_ASCIM</name>
<sequence>MNDGSSTIHWPSNADFEFDGSHDDFAAYLNLDLSQFDTPTNGIPNGFEKQSFPVNGHGDAMDLDTFHIQQQQQQHHHHHHHHHVQQHHPQQHQQHDLNNHGVSDMDVLAFGDFSLQANQQQQHQQQAIQQIQGINSITPTNIGMRQNDQQAFRHHRNSMHSNRSLEFNNTTFRDDPSQFTPLVSPAVTPLETQFARMPEVPDFSMNTAYFSPLTSPALEAYPDSAYPDSTYSASSQASMRTSPVDVEPQARPSQPKKPSSANGSVSGSGSGSGRKKSVSKPSSSSSSSTTRPIRESPNLKPNHRKKSIPALIPTPELTSQLERMTTSSSSSVHRFSLGPPSDTLQPGYSSYNEGSGGSNSISPEPSSEMPPPPPPDKSRRNSLVRSMDPRKSSAPATPASLMKLANSDMPIETGPTGSVLEKADPAYLREIAAEPKTTSDDEQTTPTLASTRANGTTSANSNSSNNKKRPAPSSRKNSYDDEDIPHHEEEVPAKRKKTICQKEKDKNEEARKREKEQSPANGTGTGPSSKSGTPSSSRPVSMVATS</sequence>
<proteinExistence type="predicted"/>
<feature type="compositionally biased region" description="Basic residues" evidence="1">
    <location>
        <begin position="74"/>
        <end position="90"/>
    </location>
</feature>
<feature type="region of interest" description="Disordered" evidence="1">
    <location>
        <begin position="68"/>
        <end position="98"/>
    </location>
</feature>
<feature type="compositionally biased region" description="Low complexity" evidence="1">
    <location>
        <begin position="279"/>
        <end position="288"/>
    </location>
</feature>
<feature type="compositionally biased region" description="Polar residues" evidence="1">
    <location>
        <begin position="227"/>
        <end position="241"/>
    </location>
</feature>
<dbReference type="EMBL" id="ML119704">
    <property type="protein sequence ID" value="RPA79045.1"/>
    <property type="molecule type" value="Genomic_DNA"/>
</dbReference>
<feature type="compositionally biased region" description="Basic and acidic residues" evidence="1">
    <location>
        <begin position="500"/>
        <end position="517"/>
    </location>
</feature>
<dbReference type="STRING" id="1160509.A0A3N4HYV1"/>
<feature type="compositionally biased region" description="Low complexity" evidence="1">
    <location>
        <begin position="346"/>
        <end position="367"/>
    </location>
</feature>
<reference evidence="2 3" key="1">
    <citation type="journal article" date="2018" name="Nat. Ecol. Evol.">
        <title>Pezizomycetes genomes reveal the molecular basis of ectomycorrhizal truffle lifestyle.</title>
        <authorList>
            <person name="Murat C."/>
            <person name="Payen T."/>
            <person name="Noel B."/>
            <person name="Kuo A."/>
            <person name="Morin E."/>
            <person name="Chen J."/>
            <person name="Kohler A."/>
            <person name="Krizsan K."/>
            <person name="Balestrini R."/>
            <person name="Da Silva C."/>
            <person name="Montanini B."/>
            <person name="Hainaut M."/>
            <person name="Levati E."/>
            <person name="Barry K.W."/>
            <person name="Belfiori B."/>
            <person name="Cichocki N."/>
            <person name="Clum A."/>
            <person name="Dockter R.B."/>
            <person name="Fauchery L."/>
            <person name="Guy J."/>
            <person name="Iotti M."/>
            <person name="Le Tacon F."/>
            <person name="Lindquist E.A."/>
            <person name="Lipzen A."/>
            <person name="Malagnac F."/>
            <person name="Mello A."/>
            <person name="Molinier V."/>
            <person name="Miyauchi S."/>
            <person name="Poulain J."/>
            <person name="Riccioni C."/>
            <person name="Rubini A."/>
            <person name="Sitrit Y."/>
            <person name="Splivallo R."/>
            <person name="Traeger S."/>
            <person name="Wang M."/>
            <person name="Zifcakova L."/>
            <person name="Wipf D."/>
            <person name="Zambonelli A."/>
            <person name="Paolocci F."/>
            <person name="Nowrousian M."/>
            <person name="Ottonello S."/>
            <person name="Baldrian P."/>
            <person name="Spatafora J.W."/>
            <person name="Henrissat B."/>
            <person name="Nagy L.G."/>
            <person name="Aury J.M."/>
            <person name="Wincker P."/>
            <person name="Grigoriev I.V."/>
            <person name="Bonfante P."/>
            <person name="Martin F.M."/>
        </authorList>
    </citation>
    <scope>NUCLEOTIDE SEQUENCE [LARGE SCALE GENOMIC DNA]</scope>
    <source>
        <strain evidence="2 3">RN42</strain>
    </source>
</reference>
<dbReference type="OrthoDB" id="5344169at2759"/>
<accession>A0A3N4HYV1</accession>
<feature type="compositionally biased region" description="Low complexity" evidence="1">
    <location>
        <begin position="449"/>
        <end position="465"/>
    </location>
</feature>
<feature type="compositionally biased region" description="Low complexity" evidence="1">
    <location>
        <begin position="526"/>
        <end position="546"/>
    </location>
</feature>
<organism evidence="2 3">
    <name type="scientific">Ascobolus immersus RN42</name>
    <dbReference type="NCBI Taxonomy" id="1160509"/>
    <lineage>
        <taxon>Eukaryota</taxon>
        <taxon>Fungi</taxon>
        <taxon>Dikarya</taxon>
        <taxon>Ascomycota</taxon>
        <taxon>Pezizomycotina</taxon>
        <taxon>Pezizomycetes</taxon>
        <taxon>Pezizales</taxon>
        <taxon>Ascobolaceae</taxon>
        <taxon>Ascobolus</taxon>
    </lineage>
</organism>
<keyword evidence="3" id="KW-1185">Reference proteome</keyword>
<feature type="region of interest" description="Disordered" evidence="1">
    <location>
        <begin position="227"/>
        <end position="546"/>
    </location>
</feature>
<evidence type="ECO:0000313" key="2">
    <source>
        <dbReference type="EMBL" id="RPA79045.1"/>
    </source>
</evidence>
<evidence type="ECO:0000313" key="3">
    <source>
        <dbReference type="Proteomes" id="UP000275078"/>
    </source>
</evidence>
<evidence type="ECO:0000256" key="1">
    <source>
        <dbReference type="SAM" id="MobiDB-lite"/>
    </source>
</evidence>